<reference evidence="14" key="1">
    <citation type="submission" date="2016-10" db="EMBL/GenBank/DDBJ databases">
        <authorList>
            <person name="Varghese N."/>
            <person name="Submissions S."/>
        </authorList>
    </citation>
    <scope>NUCLEOTIDE SEQUENCE [LARGE SCALE GENOMIC DNA]</scope>
    <source>
        <strain evidence="14">CGMCC 1.6444</strain>
    </source>
</reference>
<keyword evidence="9 11" id="KW-0472">Membrane</keyword>
<keyword evidence="8 11" id="KW-1133">Transmembrane helix</keyword>
<evidence type="ECO:0000256" key="8">
    <source>
        <dbReference type="ARBA" id="ARBA00022989"/>
    </source>
</evidence>
<evidence type="ECO:0000256" key="5">
    <source>
        <dbReference type="ARBA" id="ARBA00022692"/>
    </source>
</evidence>
<evidence type="ECO:0000256" key="11">
    <source>
        <dbReference type="HAMAP-Rule" id="MF_00766"/>
    </source>
</evidence>
<dbReference type="InterPro" id="IPR036950">
    <property type="entry name" value="PBP_transglycosylase"/>
</dbReference>
<evidence type="ECO:0000256" key="7">
    <source>
        <dbReference type="ARBA" id="ARBA00022984"/>
    </source>
</evidence>
<evidence type="ECO:0000256" key="3">
    <source>
        <dbReference type="ARBA" id="ARBA00022676"/>
    </source>
</evidence>
<proteinExistence type="inferred from homology"/>
<evidence type="ECO:0000313" key="13">
    <source>
        <dbReference type="EMBL" id="SDO16338.1"/>
    </source>
</evidence>
<comment type="catalytic activity">
    <reaction evidence="11">
        <text>[GlcNAc-(1-&gt;4)-Mur2Ac(oyl-L-Ala-gamma-D-Glu-L-Lys-D-Ala-D-Ala)](n)-di-trans,octa-cis-undecaprenyl diphosphate + beta-D-GlcNAc-(1-&gt;4)-Mur2Ac(oyl-L-Ala-gamma-D-Glu-L-Lys-D-Ala-D-Ala)-di-trans,octa-cis-undecaprenyl diphosphate = [GlcNAc-(1-&gt;4)-Mur2Ac(oyl-L-Ala-gamma-D-Glu-L-Lys-D-Ala-D-Ala)](n+1)-di-trans,octa-cis-undecaprenyl diphosphate + di-trans,octa-cis-undecaprenyl diphosphate + H(+)</text>
        <dbReference type="Rhea" id="RHEA:23708"/>
        <dbReference type="Rhea" id="RHEA-COMP:9602"/>
        <dbReference type="Rhea" id="RHEA-COMP:9603"/>
        <dbReference type="ChEBI" id="CHEBI:15378"/>
        <dbReference type="ChEBI" id="CHEBI:58405"/>
        <dbReference type="ChEBI" id="CHEBI:60033"/>
        <dbReference type="ChEBI" id="CHEBI:78435"/>
        <dbReference type="EC" id="2.4.99.28"/>
    </reaction>
</comment>
<name>A0A1H0HB31_9GAMM</name>
<dbReference type="InterPro" id="IPR023346">
    <property type="entry name" value="Lysozyme-like_dom_sf"/>
</dbReference>
<comment type="similarity">
    <text evidence="11">Belongs to the glycosyltransferase 51 family.</text>
</comment>
<accession>A0A1H0HB31</accession>
<feature type="domain" description="Glycosyl transferase family 51" evidence="12">
    <location>
        <begin position="59"/>
        <end position="222"/>
    </location>
</feature>
<dbReference type="SUPFAM" id="SSF53955">
    <property type="entry name" value="Lysozyme-like"/>
    <property type="match status" value="1"/>
</dbReference>
<keyword evidence="7 11" id="KW-0573">Peptidoglycan synthesis</keyword>
<dbReference type="UniPathway" id="UPA00219"/>
<dbReference type="Pfam" id="PF00912">
    <property type="entry name" value="Transgly"/>
    <property type="match status" value="1"/>
</dbReference>
<keyword evidence="14" id="KW-1185">Reference proteome</keyword>
<evidence type="ECO:0000256" key="4">
    <source>
        <dbReference type="ARBA" id="ARBA00022679"/>
    </source>
</evidence>
<evidence type="ECO:0000313" key="14">
    <source>
        <dbReference type="Proteomes" id="UP000199075"/>
    </source>
</evidence>
<dbReference type="Gene3D" id="1.10.3810.10">
    <property type="entry name" value="Biosynthetic peptidoglycan transglycosylase-like"/>
    <property type="match status" value="1"/>
</dbReference>
<dbReference type="GO" id="GO:0005886">
    <property type="term" value="C:plasma membrane"/>
    <property type="evidence" value="ECO:0007669"/>
    <property type="project" value="UniProtKB-SubCell"/>
</dbReference>
<keyword evidence="5 11" id="KW-0812">Transmembrane</keyword>
<comment type="pathway">
    <text evidence="11">Cell wall biogenesis; peptidoglycan biosynthesis.</text>
</comment>
<dbReference type="InterPro" id="IPR011812">
    <property type="entry name" value="Pep_trsgly"/>
</dbReference>
<organism evidence="13 14">
    <name type="scientific">Halomonas shengliensis</name>
    <dbReference type="NCBI Taxonomy" id="419597"/>
    <lineage>
        <taxon>Bacteria</taxon>
        <taxon>Pseudomonadati</taxon>
        <taxon>Pseudomonadota</taxon>
        <taxon>Gammaproteobacteria</taxon>
        <taxon>Oceanospirillales</taxon>
        <taxon>Halomonadaceae</taxon>
        <taxon>Halomonas</taxon>
    </lineage>
</organism>
<protein>
    <recommendedName>
        <fullName evidence="11">Biosynthetic peptidoglycan transglycosylase</fullName>
        <ecNumber evidence="11">2.4.99.28</ecNumber>
    </recommendedName>
    <alternativeName>
        <fullName evidence="11">Glycan polymerase</fullName>
    </alternativeName>
    <alternativeName>
        <fullName evidence="11">Peptidoglycan glycosyltransferase MtgA</fullName>
        <shortName evidence="11">PGT</shortName>
    </alternativeName>
</protein>
<dbReference type="GO" id="GO:0008955">
    <property type="term" value="F:peptidoglycan glycosyltransferase activity"/>
    <property type="evidence" value="ECO:0007669"/>
    <property type="project" value="UniProtKB-UniRule"/>
</dbReference>
<dbReference type="GO" id="GO:0071555">
    <property type="term" value="P:cell wall organization"/>
    <property type="evidence" value="ECO:0007669"/>
    <property type="project" value="UniProtKB-KW"/>
</dbReference>
<dbReference type="Proteomes" id="UP000199075">
    <property type="component" value="Unassembled WGS sequence"/>
</dbReference>
<dbReference type="HAMAP" id="MF_00766">
    <property type="entry name" value="PGT_MtgA"/>
    <property type="match status" value="1"/>
</dbReference>
<dbReference type="STRING" id="419597.SAMN04487957_10495"/>
<dbReference type="PANTHER" id="PTHR30400:SF0">
    <property type="entry name" value="BIOSYNTHETIC PEPTIDOGLYCAN TRANSGLYCOSYLASE"/>
    <property type="match status" value="1"/>
</dbReference>
<sequence length="234" mass="26674">MIARWRRRLWGWLWRAALGFVALSVLLVLLFRQAPVFGSMVMVERKVHAWVAGEPLDIQHRWRPWGELSDHAKLAVIAAEDQRFLEHHGFDLVEIRRAWQASRNGGRLRGASTLSQQTAKNLFLWTGRSWVRKGLEAWFTLLIEALWPKQRILEVYLNIAEWDSGVFGLEAAARHYFGVSAGQLSAAQASRLAAILPDPRGRDAARPSAAVAERSAWIRRQMNNLGGVAYLERF</sequence>
<comment type="function">
    <text evidence="11">Peptidoglycan polymerase that catalyzes glycan chain elongation from lipid-linked precursors.</text>
</comment>
<dbReference type="GO" id="GO:0008360">
    <property type="term" value="P:regulation of cell shape"/>
    <property type="evidence" value="ECO:0007669"/>
    <property type="project" value="UniProtKB-KW"/>
</dbReference>
<dbReference type="GO" id="GO:0009252">
    <property type="term" value="P:peptidoglycan biosynthetic process"/>
    <property type="evidence" value="ECO:0007669"/>
    <property type="project" value="UniProtKB-UniRule"/>
</dbReference>
<evidence type="ECO:0000256" key="10">
    <source>
        <dbReference type="ARBA" id="ARBA00023316"/>
    </source>
</evidence>
<evidence type="ECO:0000259" key="12">
    <source>
        <dbReference type="Pfam" id="PF00912"/>
    </source>
</evidence>
<dbReference type="RefSeq" id="WP_089677805.1">
    <property type="nucleotide sequence ID" value="NZ_FNIV01000004.1"/>
</dbReference>
<keyword evidence="10 11" id="KW-0961">Cell wall biogenesis/degradation</keyword>
<dbReference type="InterPro" id="IPR001264">
    <property type="entry name" value="Glyco_trans_51"/>
</dbReference>
<comment type="subcellular location">
    <subcellularLocation>
        <location evidence="11">Cell inner membrane</location>
        <topology evidence="11">Single-pass membrane protein</topology>
    </subcellularLocation>
</comment>
<evidence type="ECO:0000256" key="1">
    <source>
        <dbReference type="ARBA" id="ARBA00022475"/>
    </source>
</evidence>
<dbReference type="AlphaFoldDB" id="A0A1H0HB31"/>
<keyword evidence="1 11" id="KW-1003">Cell membrane</keyword>
<dbReference type="NCBIfam" id="TIGR02070">
    <property type="entry name" value="mono_pep_trsgly"/>
    <property type="match status" value="1"/>
</dbReference>
<dbReference type="PANTHER" id="PTHR30400">
    <property type="entry name" value="MONOFUNCTIONAL BIOSYNTHETIC PEPTIDOGLYCAN TRANSGLYCOSYLASE"/>
    <property type="match status" value="1"/>
</dbReference>
<keyword evidence="2 11" id="KW-0997">Cell inner membrane</keyword>
<gene>
    <name evidence="11" type="primary">mtgA</name>
    <name evidence="13" type="ORF">SAMN04487957_10495</name>
</gene>
<evidence type="ECO:0000256" key="6">
    <source>
        <dbReference type="ARBA" id="ARBA00022960"/>
    </source>
</evidence>
<dbReference type="OrthoDB" id="9766909at2"/>
<evidence type="ECO:0000256" key="2">
    <source>
        <dbReference type="ARBA" id="ARBA00022519"/>
    </source>
</evidence>
<keyword evidence="6 11" id="KW-0133">Cell shape</keyword>
<evidence type="ECO:0000256" key="9">
    <source>
        <dbReference type="ARBA" id="ARBA00023136"/>
    </source>
</evidence>
<keyword evidence="4 11" id="KW-0808">Transferase</keyword>
<dbReference type="GO" id="GO:0016763">
    <property type="term" value="F:pentosyltransferase activity"/>
    <property type="evidence" value="ECO:0007669"/>
    <property type="project" value="InterPro"/>
</dbReference>
<dbReference type="GO" id="GO:0009274">
    <property type="term" value="C:peptidoglycan-based cell wall"/>
    <property type="evidence" value="ECO:0007669"/>
    <property type="project" value="InterPro"/>
</dbReference>
<keyword evidence="3 11" id="KW-0328">Glycosyltransferase</keyword>
<dbReference type="EC" id="2.4.99.28" evidence="11"/>
<dbReference type="EMBL" id="FNIV01000004">
    <property type="protein sequence ID" value="SDO16338.1"/>
    <property type="molecule type" value="Genomic_DNA"/>
</dbReference>